<gene>
    <name evidence="5" type="ordered locus">Avi_7085</name>
</gene>
<reference evidence="5 6" key="1">
    <citation type="journal article" date="2009" name="J. Bacteriol.">
        <title>Genome sequences of three Agrobacterium biovars help elucidate the evolution of multichromosome genomes in bacteria.</title>
        <authorList>
            <person name="Slater S.C."/>
            <person name="Goldman B.S."/>
            <person name="Goodner B."/>
            <person name="Setubal J.C."/>
            <person name="Farrand S.K."/>
            <person name="Nester E.W."/>
            <person name="Burr T.J."/>
            <person name="Banta L."/>
            <person name="Dickerman A.W."/>
            <person name="Paulsen I."/>
            <person name="Otten L."/>
            <person name="Suen G."/>
            <person name="Welch R."/>
            <person name="Almeida N.F."/>
            <person name="Arnold F."/>
            <person name="Burton O.T."/>
            <person name="Du Z."/>
            <person name="Ewing A."/>
            <person name="Godsy E."/>
            <person name="Heisel S."/>
            <person name="Houmiel K.L."/>
            <person name="Jhaveri J."/>
            <person name="Lu J."/>
            <person name="Miller N.M."/>
            <person name="Norton S."/>
            <person name="Chen Q."/>
            <person name="Phoolcharoen W."/>
            <person name="Ohlin V."/>
            <person name="Ondrusek D."/>
            <person name="Pride N."/>
            <person name="Stricklin S.L."/>
            <person name="Sun J."/>
            <person name="Wheeler C."/>
            <person name="Wilson L."/>
            <person name="Zhu H."/>
            <person name="Wood D.W."/>
        </authorList>
    </citation>
    <scope>NUCLEOTIDE SEQUENCE [LARGE SCALE GENOMIC DNA]</scope>
    <source>
        <strain evidence="6">S4 / ATCC BAA-846</strain>
        <plasmid evidence="5 6">pAtS4e</plasmid>
    </source>
</reference>
<keyword evidence="5" id="KW-0614">Plasmid</keyword>
<dbReference type="NCBIfam" id="NF033587">
    <property type="entry name" value="transpos_IS6"/>
    <property type="match status" value="1"/>
</dbReference>
<keyword evidence="3" id="KW-0233">DNA recombination</keyword>
<name>B9K4L4_ALLAM</name>
<sequence>MLGTASAATLAASVDVRCLRLRNDVDLRFKCAIFRVRLSFGRYAGTVIKVRGRWTYLYRAVDKLGNTIDFYLSPTRNAKAAKRFLDKALNDLKDWETPTVINADKAPTYRIALSQLKTKGKYPAEFMHRQVKYLNTVIEADHGKLKQLIRSVRGFKTLKTAYATIKGFEVMRAVRKGQAAIFNLTGDICGEARIDERTFGIGPNALTEASALLAQNRESQAA</sequence>
<dbReference type="PANTHER" id="PTHR35528">
    <property type="entry name" value="BLL1675 PROTEIN"/>
    <property type="match status" value="1"/>
</dbReference>
<proteinExistence type="predicted"/>
<dbReference type="AlphaFoldDB" id="B9K4L4"/>
<dbReference type="Proteomes" id="UP000001596">
    <property type="component" value="Plasmid pAtS4e"/>
</dbReference>
<dbReference type="GO" id="GO:0003677">
    <property type="term" value="F:DNA binding"/>
    <property type="evidence" value="ECO:0007669"/>
    <property type="project" value="UniProtKB-KW"/>
</dbReference>
<evidence type="ECO:0000256" key="1">
    <source>
        <dbReference type="ARBA" id="ARBA00022578"/>
    </source>
</evidence>
<dbReference type="GO" id="GO:0006310">
    <property type="term" value="P:DNA recombination"/>
    <property type="evidence" value="ECO:0007669"/>
    <property type="project" value="UniProtKB-KW"/>
</dbReference>
<protein>
    <submittedName>
        <fullName evidence="5">Transposase</fullName>
    </submittedName>
</protein>
<dbReference type="eggNOG" id="COG3316">
    <property type="taxonomic scope" value="Bacteria"/>
</dbReference>
<evidence type="ECO:0000256" key="2">
    <source>
        <dbReference type="ARBA" id="ARBA00023125"/>
    </source>
</evidence>
<dbReference type="InterPro" id="IPR047930">
    <property type="entry name" value="Transpos_IS6"/>
</dbReference>
<dbReference type="InterPro" id="IPR032874">
    <property type="entry name" value="DDE_dom"/>
</dbReference>
<evidence type="ECO:0000259" key="4">
    <source>
        <dbReference type="Pfam" id="PF13610"/>
    </source>
</evidence>
<accession>B9K4L4</accession>
<keyword evidence="1" id="KW-0815">Transposition</keyword>
<dbReference type="KEGG" id="avi:Avi_7085"/>
<feature type="domain" description="DDE" evidence="4">
    <location>
        <begin position="46"/>
        <end position="178"/>
    </location>
</feature>
<evidence type="ECO:0000313" key="5">
    <source>
        <dbReference type="EMBL" id="ACM39812.1"/>
    </source>
</evidence>
<dbReference type="PANTHER" id="PTHR35528:SF3">
    <property type="entry name" value="BLL1675 PROTEIN"/>
    <property type="match status" value="1"/>
</dbReference>
<dbReference type="InterPro" id="IPR052183">
    <property type="entry name" value="IS_Transposase"/>
</dbReference>
<geneLocation type="plasmid" evidence="5 6">
    <name>pAtS4e</name>
</geneLocation>
<keyword evidence="6" id="KW-1185">Reference proteome</keyword>
<evidence type="ECO:0000313" key="6">
    <source>
        <dbReference type="Proteomes" id="UP000001596"/>
    </source>
</evidence>
<evidence type="ECO:0000256" key="3">
    <source>
        <dbReference type="ARBA" id="ARBA00023172"/>
    </source>
</evidence>
<dbReference type="HOGENOM" id="CLU_067322_2_1_5"/>
<organism evidence="5 6">
    <name type="scientific">Allorhizobium ampelinum (strain ATCC BAA-846 / DSM 112012 / S4)</name>
    <name type="common">Agrobacterium vitis (strain S4)</name>
    <dbReference type="NCBI Taxonomy" id="311402"/>
    <lineage>
        <taxon>Bacteria</taxon>
        <taxon>Pseudomonadati</taxon>
        <taxon>Pseudomonadota</taxon>
        <taxon>Alphaproteobacteria</taxon>
        <taxon>Hyphomicrobiales</taxon>
        <taxon>Rhizobiaceae</taxon>
        <taxon>Rhizobium/Agrobacterium group</taxon>
        <taxon>Allorhizobium</taxon>
        <taxon>Allorhizobium ampelinum</taxon>
    </lineage>
</organism>
<dbReference type="Pfam" id="PF13610">
    <property type="entry name" value="DDE_Tnp_IS240"/>
    <property type="match status" value="1"/>
</dbReference>
<dbReference type="GO" id="GO:0032196">
    <property type="term" value="P:transposition"/>
    <property type="evidence" value="ECO:0007669"/>
    <property type="project" value="UniProtKB-KW"/>
</dbReference>
<keyword evidence="2" id="KW-0238">DNA-binding</keyword>
<dbReference type="EMBL" id="CP000638">
    <property type="protein sequence ID" value="ACM39812.1"/>
    <property type="molecule type" value="Genomic_DNA"/>
</dbReference>